<evidence type="ECO:0000256" key="3">
    <source>
        <dbReference type="ARBA" id="ARBA00022692"/>
    </source>
</evidence>
<comment type="subcellular location">
    <subcellularLocation>
        <location evidence="1">Membrane</location>
        <topology evidence="1">Single-pass membrane protein</topology>
    </subcellularLocation>
</comment>
<accession>A0AA36H5D6</accession>
<name>A0AA36H5D6_CYLNA</name>
<keyword evidence="7" id="KW-0732">Signal</keyword>
<dbReference type="PANTHER" id="PTHR12471">
    <property type="entry name" value="VACUOLAR ATP SYNTHASE SUBUNIT S1"/>
    <property type="match status" value="1"/>
</dbReference>
<evidence type="ECO:0000313" key="10">
    <source>
        <dbReference type="Proteomes" id="UP001176961"/>
    </source>
</evidence>
<dbReference type="InterPro" id="IPR046756">
    <property type="entry name" value="VAS1/VOA1_TM"/>
</dbReference>
<keyword evidence="5 6" id="KW-0472">Membrane</keyword>
<feature type="signal peptide" evidence="7">
    <location>
        <begin position="1"/>
        <end position="17"/>
    </location>
</feature>
<dbReference type="InterPro" id="IPR008388">
    <property type="entry name" value="Ac45_acc_su"/>
</dbReference>
<feature type="transmembrane region" description="Helical" evidence="6">
    <location>
        <begin position="428"/>
        <end position="448"/>
    </location>
</feature>
<protein>
    <recommendedName>
        <fullName evidence="8">V-type proton ATPase subunit S1/VOA1 transmembrane domain-containing protein</fullName>
    </recommendedName>
</protein>
<feature type="domain" description="V-type proton ATPase subunit S1/VOA1 transmembrane" evidence="8">
    <location>
        <begin position="421"/>
        <end position="459"/>
    </location>
</feature>
<comment type="caution">
    <text evidence="9">The sequence shown here is derived from an EMBL/GenBank/DDBJ whole genome shotgun (WGS) entry which is preliminary data.</text>
</comment>
<gene>
    <name evidence="9" type="ORF">CYNAS_LOCUS16030</name>
</gene>
<comment type="similarity">
    <text evidence="2">Belongs to the vacuolar ATPase subunit S1 family.</text>
</comment>
<evidence type="ECO:0000256" key="7">
    <source>
        <dbReference type="SAM" id="SignalP"/>
    </source>
</evidence>
<evidence type="ECO:0000256" key="2">
    <source>
        <dbReference type="ARBA" id="ARBA00009037"/>
    </source>
</evidence>
<dbReference type="Proteomes" id="UP001176961">
    <property type="component" value="Unassembled WGS sequence"/>
</dbReference>
<dbReference type="AlphaFoldDB" id="A0AA36H5D6"/>
<evidence type="ECO:0000259" key="8">
    <source>
        <dbReference type="Pfam" id="PF20520"/>
    </source>
</evidence>
<dbReference type="GO" id="GO:0030641">
    <property type="term" value="P:regulation of cellular pH"/>
    <property type="evidence" value="ECO:0007669"/>
    <property type="project" value="TreeGrafter"/>
</dbReference>
<keyword evidence="10" id="KW-1185">Reference proteome</keyword>
<dbReference type="Pfam" id="PF20520">
    <property type="entry name" value="Ac45-VOA1_TM"/>
    <property type="match status" value="1"/>
</dbReference>
<evidence type="ECO:0000256" key="1">
    <source>
        <dbReference type="ARBA" id="ARBA00004167"/>
    </source>
</evidence>
<dbReference type="GO" id="GO:0001671">
    <property type="term" value="F:ATPase activator activity"/>
    <property type="evidence" value="ECO:0007669"/>
    <property type="project" value="TreeGrafter"/>
</dbReference>
<dbReference type="PANTHER" id="PTHR12471:SF7">
    <property type="entry name" value="V-TYPE PROTON ATPASE SUBUNIT S1"/>
    <property type="match status" value="1"/>
</dbReference>
<evidence type="ECO:0000256" key="5">
    <source>
        <dbReference type="ARBA" id="ARBA00023136"/>
    </source>
</evidence>
<organism evidence="9 10">
    <name type="scientific">Cylicocyclus nassatus</name>
    <name type="common">Nematode worm</name>
    <dbReference type="NCBI Taxonomy" id="53992"/>
    <lineage>
        <taxon>Eukaryota</taxon>
        <taxon>Metazoa</taxon>
        <taxon>Ecdysozoa</taxon>
        <taxon>Nematoda</taxon>
        <taxon>Chromadorea</taxon>
        <taxon>Rhabditida</taxon>
        <taxon>Rhabditina</taxon>
        <taxon>Rhabditomorpha</taxon>
        <taxon>Strongyloidea</taxon>
        <taxon>Strongylidae</taxon>
        <taxon>Cylicocyclus</taxon>
    </lineage>
</organism>
<keyword evidence="4 6" id="KW-1133">Transmembrane helix</keyword>
<evidence type="ECO:0000313" key="9">
    <source>
        <dbReference type="EMBL" id="CAJ0604047.1"/>
    </source>
</evidence>
<evidence type="ECO:0000256" key="6">
    <source>
        <dbReference type="SAM" id="Phobius"/>
    </source>
</evidence>
<sequence length="471" mass="50967">MTALALILGSFAPSVVSDFSMRVLITVLLAVKTITAYDAVIFSSEQKIEDDYPSIENLLSTASPESPLVFIVNPDFTLGQFSREARAYSVDKTLRGLPATVKSKKYHVSRYLEDFVLVLNAVKVTSAEEFTKGNATYVVAGEEWTSMQSLAKTVLSGLGDSYTAVITATDAVATDKARTKRVITSEMDETTGSPSAANGPEIDMPVNLPPYNRTEYPDVRPDASKLGSCMLYSEGINIVVRNAKKEFVSIPVRSLTNTTSWSYAAGDVNCVNSTAGPFEFTVRLKLKGDVTDNAEKVKISSGSPIEFKLVFNGTSGGFWMLTDVVANNVAVQDNGKGFISGSAKADTKVISRPSVNNVGFQSVAGFALGCGDSQAAFFKTNQDDVLIGISLHNTEVQPFGVSPDKKTSQMYFSRQVEDCVGTFSVGSWMGIISILVMLGGLMFGYLMLQSVQTMDRFDDPKHKQIVINVRE</sequence>
<reference evidence="9" key="1">
    <citation type="submission" date="2023-07" db="EMBL/GenBank/DDBJ databases">
        <authorList>
            <consortium name="CYATHOMIX"/>
        </authorList>
    </citation>
    <scope>NUCLEOTIDE SEQUENCE</scope>
    <source>
        <strain evidence="9">N/A</strain>
    </source>
</reference>
<evidence type="ECO:0000256" key="4">
    <source>
        <dbReference type="ARBA" id="ARBA00022989"/>
    </source>
</evidence>
<proteinExistence type="inferred from homology"/>
<feature type="chain" id="PRO_5041276200" description="V-type proton ATPase subunit S1/VOA1 transmembrane domain-containing protein" evidence="7">
    <location>
        <begin position="18"/>
        <end position="471"/>
    </location>
</feature>
<dbReference type="GO" id="GO:0033176">
    <property type="term" value="C:proton-transporting V-type ATPase complex"/>
    <property type="evidence" value="ECO:0007669"/>
    <property type="project" value="TreeGrafter"/>
</dbReference>
<keyword evidence="3 6" id="KW-0812">Transmembrane</keyword>
<dbReference type="EMBL" id="CATQJL010000305">
    <property type="protein sequence ID" value="CAJ0604047.1"/>
    <property type="molecule type" value="Genomic_DNA"/>
</dbReference>